<evidence type="ECO:0000313" key="3">
    <source>
        <dbReference type="Proteomes" id="UP000251960"/>
    </source>
</evidence>
<sequence>YSLRSQYLLLTLIFKLKRTHNITISSAVHISSDGSYHGEAARQQQQHPTTHPTTRKAARGPSRLLRPSEHRHRTAPAPAPHNAGPSSPRRAC</sequence>
<proteinExistence type="predicted"/>
<comment type="caution">
    <text evidence="2">The sequence shown here is derived from an EMBL/GenBank/DDBJ whole genome shotgun (WGS) entry which is preliminary data.</text>
</comment>
<dbReference type="Proteomes" id="UP000251960">
    <property type="component" value="Chromosome 4"/>
</dbReference>
<reference evidence="2 3" key="1">
    <citation type="journal article" date="2018" name="Nat. Genet.">
        <title>Extensive intraspecific gene order and gene structural variations between Mo17 and other maize genomes.</title>
        <authorList>
            <person name="Sun S."/>
            <person name="Zhou Y."/>
            <person name="Chen J."/>
            <person name="Shi J."/>
            <person name="Zhao H."/>
            <person name="Zhao H."/>
            <person name="Song W."/>
            <person name="Zhang M."/>
            <person name="Cui Y."/>
            <person name="Dong X."/>
            <person name="Liu H."/>
            <person name="Ma X."/>
            <person name="Jiao Y."/>
            <person name="Wang B."/>
            <person name="Wei X."/>
            <person name="Stein J.C."/>
            <person name="Glaubitz J.C."/>
            <person name="Lu F."/>
            <person name="Yu G."/>
            <person name="Liang C."/>
            <person name="Fengler K."/>
            <person name="Li B."/>
            <person name="Rafalski A."/>
            <person name="Schnable P.S."/>
            <person name="Ware D.H."/>
            <person name="Buckler E.S."/>
            <person name="Lai J."/>
        </authorList>
    </citation>
    <scope>NUCLEOTIDE SEQUENCE [LARGE SCALE GENOMIC DNA]</scope>
    <source>
        <strain evidence="3">cv. Missouri 17</strain>
        <tissue evidence="2">Seedling</tissue>
    </source>
</reference>
<dbReference type="EMBL" id="NCVQ01000005">
    <property type="protein sequence ID" value="PWZ26537.1"/>
    <property type="molecule type" value="Genomic_DNA"/>
</dbReference>
<gene>
    <name evidence="2" type="ORF">Zm00014a_038919</name>
</gene>
<name>A0A3L6F4D0_MAIZE</name>
<evidence type="ECO:0000313" key="2">
    <source>
        <dbReference type="EMBL" id="PWZ26537.1"/>
    </source>
</evidence>
<feature type="compositionally biased region" description="Low complexity" evidence="1">
    <location>
        <begin position="43"/>
        <end position="52"/>
    </location>
</feature>
<feature type="region of interest" description="Disordered" evidence="1">
    <location>
        <begin position="34"/>
        <end position="92"/>
    </location>
</feature>
<dbReference type="AlphaFoldDB" id="A0A3L6F4D0"/>
<organism evidence="2 3">
    <name type="scientific">Zea mays</name>
    <name type="common">Maize</name>
    <dbReference type="NCBI Taxonomy" id="4577"/>
    <lineage>
        <taxon>Eukaryota</taxon>
        <taxon>Viridiplantae</taxon>
        <taxon>Streptophyta</taxon>
        <taxon>Embryophyta</taxon>
        <taxon>Tracheophyta</taxon>
        <taxon>Spermatophyta</taxon>
        <taxon>Magnoliopsida</taxon>
        <taxon>Liliopsida</taxon>
        <taxon>Poales</taxon>
        <taxon>Poaceae</taxon>
        <taxon>PACMAD clade</taxon>
        <taxon>Panicoideae</taxon>
        <taxon>Andropogonodae</taxon>
        <taxon>Andropogoneae</taxon>
        <taxon>Tripsacinae</taxon>
        <taxon>Zea</taxon>
    </lineage>
</organism>
<evidence type="ECO:0000256" key="1">
    <source>
        <dbReference type="SAM" id="MobiDB-lite"/>
    </source>
</evidence>
<feature type="non-terminal residue" evidence="2">
    <location>
        <position position="1"/>
    </location>
</feature>
<accession>A0A3L6F4D0</accession>
<protein>
    <submittedName>
        <fullName evidence="2">Uncharacterized protein</fullName>
    </submittedName>
</protein>